<dbReference type="GO" id="GO:0005736">
    <property type="term" value="C:RNA polymerase I complex"/>
    <property type="evidence" value="ECO:0007669"/>
    <property type="project" value="TreeGrafter"/>
</dbReference>
<sequence>MAFSFKCPQDFQVESVGKKSLKLSDVKNDDIELWLIKSPVDFDISSLSGHKIKSKFNIHLEETDNIKYVVRKNQNTSELDSYQCLFPHDTNESFALGPSLQGRLDITKVHKIATSTDVQIPTKTQPHFPSGLKQRYVPFGSSSPKRFTKKRKSVNKDTEKCEAEINGFEEGSTKKKKKHKKSKRESVASDVLDETTDVILIDDVETPEKKKKHKKKKKEKGEEEDQSDSIVLVDDSEIPSELLTNDYYPAGDNEQASQKASKHKKKKKKHKESFTDTEKCEAEINGFEEGSTKKKKKHKKSKRESVASDVLDETTDCVILIDAE</sequence>
<feature type="region of interest" description="Disordered" evidence="1">
    <location>
        <begin position="198"/>
        <end position="308"/>
    </location>
</feature>
<evidence type="ECO:0000313" key="3">
    <source>
        <dbReference type="RefSeq" id="XP_036366916.1"/>
    </source>
</evidence>
<feature type="compositionally biased region" description="Basic residues" evidence="1">
    <location>
        <begin position="293"/>
        <end position="302"/>
    </location>
</feature>
<dbReference type="Proteomes" id="UP000515154">
    <property type="component" value="Linkage group LG18"/>
</dbReference>
<evidence type="ECO:0000313" key="2">
    <source>
        <dbReference type="Proteomes" id="UP000515154"/>
    </source>
</evidence>
<name>A0A7E6FGL9_9MOLL</name>
<feature type="compositionally biased region" description="Basic residues" evidence="1">
    <location>
        <begin position="260"/>
        <end position="271"/>
    </location>
</feature>
<gene>
    <name evidence="3" type="primary">LOC115221709</name>
</gene>
<keyword evidence="2" id="KW-1185">Reference proteome</keyword>
<dbReference type="Gene3D" id="6.20.250.70">
    <property type="match status" value="1"/>
</dbReference>
<proteinExistence type="predicted"/>
<organism evidence="2 3">
    <name type="scientific">Octopus sinensis</name>
    <name type="common">East Asian common octopus</name>
    <dbReference type="NCBI Taxonomy" id="2607531"/>
    <lineage>
        <taxon>Eukaryota</taxon>
        <taxon>Metazoa</taxon>
        <taxon>Spiralia</taxon>
        <taxon>Lophotrochozoa</taxon>
        <taxon>Mollusca</taxon>
        <taxon>Cephalopoda</taxon>
        <taxon>Coleoidea</taxon>
        <taxon>Octopodiformes</taxon>
        <taxon>Octopoda</taxon>
        <taxon>Incirrata</taxon>
        <taxon>Octopodidae</taxon>
        <taxon>Octopus</taxon>
    </lineage>
</organism>
<dbReference type="InterPro" id="IPR013240">
    <property type="entry name" value="DNA-dir_RNA_pol1_su_RPA34"/>
</dbReference>
<accession>A0A7E6FGL9</accession>
<dbReference type="AlphaFoldDB" id="A0A7E6FGL9"/>
<dbReference type="KEGG" id="osn:115221709"/>
<dbReference type="RefSeq" id="XP_036366916.1">
    <property type="nucleotide sequence ID" value="XM_036511023.1"/>
</dbReference>
<feature type="compositionally biased region" description="Basic and acidic residues" evidence="1">
    <location>
        <begin position="272"/>
        <end position="282"/>
    </location>
</feature>
<dbReference type="PANTHER" id="PTHR15484">
    <property type="entry name" value="DNA-DIRECTED RNA POLYMERASE I SUBUNIT RPA34"/>
    <property type="match status" value="1"/>
</dbReference>
<feature type="compositionally biased region" description="Basic residues" evidence="1">
    <location>
        <begin position="209"/>
        <end position="218"/>
    </location>
</feature>
<dbReference type="PANTHER" id="PTHR15484:SF8">
    <property type="entry name" value="DNA-DIRECTED RNA POLYMERASE I SUBUNIT RPA34"/>
    <property type="match status" value="1"/>
</dbReference>
<evidence type="ECO:0000256" key="1">
    <source>
        <dbReference type="SAM" id="MobiDB-lite"/>
    </source>
</evidence>
<dbReference type="Pfam" id="PF08208">
    <property type="entry name" value="RNA_polI_A34"/>
    <property type="match status" value="1"/>
</dbReference>
<feature type="region of interest" description="Disordered" evidence="1">
    <location>
        <begin position="122"/>
        <end position="159"/>
    </location>
</feature>
<dbReference type="GO" id="GO:0003723">
    <property type="term" value="F:RNA binding"/>
    <property type="evidence" value="ECO:0007669"/>
    <property type="project" value="TreeGrafter"/>
</dbReference>
<reference evidence="3" key="1">
    <citation type="submission" date="2025-08" db="UniProtKB">
        <authorList>
            <consortium name="RefSeq"/>
        </authorList>
    </citation>
    <scope>IDENTIFICATION</scope>
</reference>
<dbReference type="GO" id="GO:0006360">
    <property type="term" value="P:transcription by RNA polymerase I"/>
    <property type="evidence" value="ECO:0007669"/>
    <property type="project" value="InterPro"/>
</dbReference>
<protein>
    <submittedName>
        <fullName evidence="3">Glutamic acid-rich protein isoform X1</fullName>
    </submittedName>
</protein>